<dbReference type="Proteomes" id="UP000317122">
    <property type="component" value="Unassembled WGS sequence"/>
</dbReference>
<reference evidence="2 3" key="1">
    <citation type="journal article" date="2015" name="Stand. Genomic Sci.">
        <title>Genomic Encyclopedia of Bacterial and Archaeal Type Strains, Phase III: the genomes of soil and plant-associated and newly described type strains.</title>
        <authorList>
            <person name="Whitman W.B."/>
            <person name="Woyke T."/>
            <person name="Klenk H.P."/>
            <person name="Zhou Y."/>
            <person name="Lilburn T.G."/>
            <person name="Beck B.J."/>
            <person name="De Vos P."/>
            <person name="Vandamme P."/>
            <person name="Eisen J.A."/>
            <person name="Garrity G."/>
            <person name="Hugenholtz P."/>
            <person name="Kyrpides N.C."/>
        </authorList>
    </citation>
    <scope>NUCLEOTIDE SEQUENCE [LARGE SCALE GENOMIC DNA]</scope>
    <source>
        <strain evidence="2 3">CGMCC 1.2546</strain>
    </source>
</reference>
<dbReference type="Pfam" id="PF00982">
    <property type="entry name" value="Glyco_transf_20"/>
    <property type="match status" value="1"/>
</dbReference>
<name>A0A562MDU3_9HYPH</name>
<organism evidence="2 3">
    <name type="scientific">Mesorhizobium tianshanense</name>
    <dbReference type="NCBI Taxonomy" id="39844"/>
    <lineage>
        <taxon>Bacteria</taxon>
        <taxon>Pseudomonadati</taxon>
        <taxon>Pseudomonadota</taxon>
        <taxon>Alphaproteobacteria</taxon>
        <taxon>Hyphomicrobiales</taxon>
        <taxon>Phyllobacteriaceae</taxon>
        <taxon>Mesorhizobium</taxon>
    </lineage>
</organism>
<protein>
    <submittedName>
        <fullName evidence="2">Trehalose 6-phosphate synthase</fullName>
    </submittedName>
</protein>
<dbReference type="PANTHER" id="PTHR10788:SF106">
    <property type="entry name" value="BCDNA.GH08860"/>
    <property type="match status" value="1"/>
</dbReference>
<dbReference type="InterPro" id="IPR001830">
    <property type="entry name" value="Glyco_trans_20"/>
</dbReference>
<evidence type="ECO:0000313" key="3">
    <source>
        <dbReference type="Proteomes" id="UP000317122"/>
    </source>
</evidence>
<keyword evidence="3" id="KW-1185">Reference proteome</keyword>
<dbReference type="CDD" id="cd03788">
    <property type="entry name" value="GT20_TPS"/>
    <property type="match status" value="1"/>
</dbReference>
<comment type="similarity">
    <text evidence="1">Belongs to the glycosyltransferase 20 family.</text>
</comment>
<dbReference type="AlphaFoldDB" id="A0A562MDU3"/>
<dbReference type="SUPFAM" id="SSF53756">
    <property type="entry name" value="UDP-Glycosyltransferase/glycogen phosphorylase"/>
    <property type="match status" value="1"/>
</dbReference>
<dbReference type="GO" id="GO:0005992">
    <property type="term" value="P:trehalose biosynthetic process"/>
    <property type="evidence" value="ECO:0007669"/>
    <property type="project" value="InterPro"/>
</dbReference>
<dbReference type="PANTHER" id="PTHR10788">
    <property type="entry name" value="TREHALOSE-6-PHOSPHATE SYNTHASE"/>
    <property type="match status" value="1"/>
</dbReference>
<accession>A0A562MDU3</accession>
<proteinExistence type="inferred from homology"/>
<dbReference type="EMBL" id="VLKT01000097">
    <property type="protein sequence ID" value="TWI18059.1"/>
    <property type="molecule type" value="Genomic_DNA"/>
</dbReference>
<dbReference type="Gene3D" id="3.40.50.2000">
    <property type="entry name" value="Glycogen Phosphorylase B"/>
    <property type="match status" value="2"/>
</dbReference>
<sequence>MKNIMSVGEDGGDGRLVIVSNRVALPDEHGSLPPGGMAIALNAALKQRGGLWMGWSGKVRAEKKQVSPTMQEANGITYALADLSDKDLDEYYYGFANRVLWPVFHCRVDLAEYNDARKSGYYRVNRLFAESLMPLHREDDVIWVQDYHLIPLGKELRERGCRNRIGFFLHIPWPPADILATVPVCEELLEALSFYDLVGFQTDDDLNNFAECLSRRNLGRLMKDRSCLVKGREFRCGVFPIGIDTAKFESLAKLATRDGDLQEVYKKTAGCDVAIGVDRLDYSKGIDQRIVAFRHFLDRNSHRVRKTLLLQITPKSRGEIPAYLALQKHIAELVGSVNGELGTIDWVPVHYTNRSHGPLELAGLYRLARVGLVTPLRDGMNLVAKEYVAAQDPSNPGVLVLSQFAGAAGKLEGAVLVNPYDPEAVAASTEKAFRMSPEERKDRWSAMKDSLIGHDVYRWCDGFLAKLEAADLPA</sequence>
<evidence type="ECO:0000256" key="1">
    <source>
        <dbReference type="ARBA" id="ARBA00008799"/>
    </source>
</evidence>
<comment type="caution">
    <text evidence="2">The sequence shown here is derived from an EMBL/GenBank/DDBJ whole genome shotgun (WGS) entry which is preliminary data.</text>
</comment>
<dbReference type="RefSeq" id="WP_240547439.1">
    <property type="nucleotide sequence ID" value="NZ_BSPF01000144.1"/>
</dbReference>
<dbReference type="GO" id="GO:0003825">
    <property type="term" value="F:alpha,alpha-trehalose-phosphate synthase (UDP-forming) activity"/>
    <property type="evidence" value="ECO:0007669"/>
    <property type="project" value="TreeGrafter"/>
</dbReference>
<gene>
    <name evidence="2" type="ORF">IQ26_07386</name>
</gene>
<evidence type="ECO:0000313" key="2">
    <source>
        <dbReference type="EMBL" id="TWI18059.1"/>
    </source>
</evidence>